<evidence type="ECO:0000313" key="4">
    <source>
        <dbReference type="Proteomes" id="UP000567067"/>
    </source>
</evidence>
<name>A0A7W3SYQ6_9BACL</name>
<evidence type="ECO:0000313" key="3">
    <source>
        <dbReference type="EMBL" id="MBA9088704.1"/>
    </source>
</evidence>
<reference evidence="3 4" key="1">
    <citation type="submission" date="2020-08" db="EMBL/GenBank/DDBJ databases">
        <title>Genomic Encyclopedia of Type Strains, Phase III (KMG-III): the genomes of soil and plant-associated and newly described type strains.</title>
        <authorList>
            <person name="Whitman W."/>
        </authorList>
    </citation>
    <scope>NUCLEOTIDE SEQUENCE [LARGE SCALE GENOMIC DNA]</scope>
    <source>
        <strain evidence="3 4">CECT 8693</strain>
    </source>
</reference>
<keyword evidence="1" id="KW-0238">DNA-binding</keyword>
<dbReference type="CDD" id="cd00093">
    <property type="entry name" value="HTH_XRE"/>
    <property type="match status" value="1"/>
</dbReference>
<dbReference type="PANTHER" id="PTHR46558:SF4">
    <property type="entry name" value="DNA-BIDING PHAGE PROTEIN"/>
    <property type="match status" value="1"/>
</dbReference>
<protein>
    <submittedName>
        <fullName evidence="3">Transcriptional regulator with XRE-family HTH domain</fullName>
    </submittedName>
</protein>
<feature type="domain" description="HTH cro/C1-type" evidence="2">
    <location>
        <begin position="10"/>
        <end position="64"/>
    </location>
</feature>
<dbReference type="InterPro" id="IPR001387">
    <property type="entry name" value="Cro/C1-type_HTH"/>
</dbReference>
<comment type="caution">
    <text evidence="3">The sequence shown here is derived from an EMBL/GenBank/DDBJ whole genome shotgun (WGS) entry which is preliminary data.</text>
</comment>
<dbReference type="Gene3D" id="1.10.260.40">
    <property type="entry name" value="lambda repressor-like DNA-binding domains"/>
    <property type="match status" value="1"/>
</dbReference>
<dbReference type="InterPro" id="IPR010982">
    <property type="entry name" value="Lambda_DNA-bd_dom_sf"/>
</dbReference>
<gene>
    <name evidence="3" type="ORF">FHR92_005222</name>
</gene>
<dbReference type="GO" id="GO:0003677">
    <property type="term" value="F:DNA binding"/>
    <property type="evidence" value="ECO:0007669"/>
    <property type="project" value="UniProtKB-KW"/>
</dbReference>
<evidence type="ECO:0000256" key="1">
    <source>
        <dbReference type="ARBA" id="ARBA00023125"/>
    </source>
</evidence>
<dbReference type="RefSeq" id="WP_182540463.1">
    <property type="nucleotide sequence ID" value="NZ_JACJIP010000065.1"/>
</dbReference>
<dbReference type="PANTHER" id="PTHR46558">
    <property type="entry name" value="TRACRIPTIONAL REGULATORY PROTEIN-RELATED-RELATED"/>
    <property type="match status" value="1"/>
</dbReference>
<organism evidence="3 4">
    <name type="scientific">Fontibacillus solani</name>
    <dbReference type="NCBI Taxonomy" id="1572857"/>
    <lineage>
        <taxon>Bacteria</taxon>
        <taxon>Bacillati</taxon>
        <taxon>Bacillota</taxon>
        <taxon>Bacilli</taxon>
        <taxon>Bacillales</taxon>
        <taxon>Paenibacillaceae</taxon>
        <taxon>Fontibacillus</taxon>
    </lineage>
</organism>
<proteinExistence type="predicted"/>
<dbReference type="PROSITE" id="PS50943">
    <property type="entry name" value="HTH_CROC1"/>
    <property type="match status" value="1"/>
</dbReference>
<keyword evidence="4" id="KW-1185">Reference proteome</keyword>
<dbReference type="Pfam" id="PF01381">
    <property type="entry name" value="HTH_3"/>
    <property type="match status" value="1"/>
</dbReference>
<dbReference type="SMART" id="SM00530">
    <property type="entry name" value="HTH_XRE"/>
    <property type="match status" value="1"/>
</dbReference>
<dbReference type="AlphaFoldDB" id="A0A7W3SYQ6"/>
<dbReference type="EMBL" id="JACJIP010000065">
    <property type="protein sequence ID" value="MBA9088704.1"/>
    <property type="molecule type" value="Genomic_DNA"/>
</dbReference>
<dbReference type="Proteomes" id="UP000567067">
    <property type="component" value="Unassembled WGS sequence"/>
</dbReference>
<evidence type="ECO:0000259" key="2">
    <source>
        <dbReference type="PROSITE" id="PS50943"/>
    </source>
</evidence>
<accession>A0A7W3SYQ6</accession>
<dbReference type="SUPFAM" id="SSF47413">
    <property type="entry name" value="lambda repressor-like DNA-binding domains"/>
    <property type="match status" value="1"/>
</dbReference>
<sequence>MKDIYFAENLTRFREAKKLTKDELAKRIGVSGAMVGLWESKKNEPRMGKVQLIAEVLDVDVDELLFSQPPVDHTNNLSEIKQRGIKALMSIPDDELELLVALLEKHAKK</sequence>